<dbReference type="STRING" id="50340.PF66_02507"/>
<accession>A0A0N0E3S4</accession>
<dbReference type="PATRIC" id="fig|50340.43.peg.5892"/>
<dbReference type="AlphaFoldDB" id="A0A0N0E3S4"/>
<protein>
    <recommendedName>
        <fullName evidence="3">DUF4253 domain-containing protein</fullName>
    </recommendedName>
</protein>
<dbReference type="EMBL" id="JSYZ01000009">
    <property type="protein sequence ID" value="KPA90446.1"/>
    <property type="molecule type" value="Genomic_DNA"/>
</dbReference>
<name>A0A0N0E3S4_9PSED</name>
<reference evidence="1 2" key="1">
    <citation type="journal article" date="2015" name="PLoS ONE">
        <title>Rice-Infecting Pseudomonas Genomes Are Highly Accessorized and Harbor Multiple Putative Virulence Mechanisms to Cause Sheath Brown Rot.</title>
        <authorList>
            <person name="Quibod I.L."/>
            <person name="Grande G."/>
            <person name="Oreiro E.G."/>
            <person name="Borja F.N."/>
            <person name="Dossa G.S."/>
            <person name="Mauleon R."/>
            <person name="Cruz C.V."/>
            <person name="Oliva R."/>
        </authorList>
    </citation>
    <scope>NUCLEOTIDE SEQUENCE [LARGE SCALE GENOMIC DNA]</scope>
    <source>
        <strain evidence="1 2">IRRI 6609</strain>
    </source>
</reference>
<organism evidence="1 2">
    <name type="scientific">Pseudomonas asplenii</name>
    <dbReference type="NCBI Taxonomy" id="53407"/>
    <lineage>
        <taxon>Bacteria</taxon>
        <taxon>Pseudomonadati</taxon>
        <taxon>Pseudomonadota</taxon>
        <taxon>Gammaproteobacteria</taxon>
        <taxon>Pseudomonadales</taxon>
        <taxon>Pseudomonadaceae</taxon>
        <taxon>Pseudomonas</taxon>
    </lineage>
</organism>
<dbReference type="Proteomes" id="UP000037931">
    <property type="component" value="Unassembled WGS sequence"/>
</dbReference>
<dbReference type="OrthoDB" id="7595245at2"/>
<keyword evidence="2" id="KW-1185">Reference proteome</keyword>
<sequence>MDIQFLGHTQPHNPSSGTCDEYSVSAITRLDELIEAYRTLAAQHPGFLPLFSLDDLHQARYTSGHARHHIDLDEATQEDIAGLPEECFEQGEYLGYPTTKAEFAICRRNFTRRVADGSFEDACAHGLTLDDEAIREWVAYQDDPVALLDQPLSALLVPVEHSSQALAAFPNGYFACDLGPAQNHAVARHFSLTQGYELIGVGAAYLGFLRAEPADAAVAGAVAKDFCALYNVTEEKRQALVPVFAQAICGRRHLWLRYVE</sequence>
<evidence type="ECO:0008006" key="3">
    <source>
        <dbReference type="Google" id="ProtNLM"/>
    </source>
</evidence>
<evidence type="ECO:0000313" key="2">
    <source>
        <dbReference type="Proteomes" id="UP000037931"/>
    </source>
</evidence>
<dbReference type="RefSeq" id="WP_054062837.1">
    <property type="nucleotide sequence ID" value="NZ_JSYZ01000009.1"/>
</dbReference>
<proteinExistence type="predicted"/>
<gene>
    <name evidence="1" type="ORF">PF66_02507</name>
</gene>
<evidence type="ECO:0000313" key="1">
    <source>
        <dbReference type="EMBL" id="KPA90446.1"/>
    </source>
</evidence>
<comment type="caution">
    <text evidence="1">The sequence shown here is derived from an EMBL/GenBank/DDBJ whole genome shotgun (WGS) entry which is preliminary data.</text>
</comment>